<dbReference type="Pfam" id="PF01501">
    <property type="entry name" value="Glyco_transf_8"/>
    <property type="match status" value="1"/>
</dbReference>
<dbReference type="EMBL" id="VSSQ01003473">
    <property type="protein sequence ID" value="MPM20870.1"/>
    <property type="molecule type" value="Genomic_DNA"/>
</dbReference>
<dbReference type="SUPFAM" id="SSF53448">
    <property type="entry name" value="Nucleotide-diphospho-sugar transferases"/>
    <property type="match status" value="1"/>
</dbReference>
<organism evidence="4">
    <name type="scientific">bioreactor metagenome</name>
    <dbReference type="NCBI Taxonomy" id="1076179"/>
    <lineage>
        <taxon>unclassified sequences</taxon>
        <taxon>metagenomes</taxon>
        <taxon>ecological metagenomes</taxon>
    </lineage>
</organism>
<evidence type="ECO:0000256" key="2">
    <source>
        <dbReference type="ARBA" id="ARBA00022679"/>
    </source>
</evidence>
<keyword evidence="2" id="KW-0808">Transferase</keyword>
<dbReference type="InterPro" id="IPR002495">
    <property type="entry name" value="Glyco_trans_8"/>
</dbReference>
<dbReference type="GO" id="GO:0046872">
    <property type="term" value="F:metal ion binding"/>
    <property type="evidence" value="ECO:0007669"/>
    <property type="project" value="UniProtKB-KW"/>
</dbReference>
<evidence type="ECO:0008006" key="5">
    <source>
        <dbReference type="Google" id="ProtNLM"/>
    </source>
</evidence>
<dbReference type="InterPro" id="IPR050748">
    <property type="entry name" value="Glycosyltrans_8_dom-fam"/>
</dbReference>
<evidence type="ECO:0000313" key="4">
    <source>
        <dbReference type="EMBL" id="MPM20870.1"/>
    </source>
</evidence>
<name>A0A644XXD2_9ZZZZ</name>
<keyword evidence="1" id="KW-0328">Glycosyltransferase</keyword>
<dbReference type="AlphaFoldDB" id="A0A644XXD2"/>
<keyword evidence="3" id="KW-0479">Metal-binding</keyword>
<protein>
    <recommendedName>
        <fullName evidence="5">General stress protein A</fullName>
    </recommendedName>
</protein>
<dbReference type="InterPro" id="IPR029044">
    <property type="entry name" value="Nucleotide-diphossugar_trans"/>
</dbReference>
<dbReference type="GO" id="GO:0016757">
    <property type="term" value="F:glycosyltransferase activity"/>
    <property type="evidence" value="ECO:0007669"/>
    <property type="project" value="UniProtKB-KW"/>
</dbReference>
<comment type="caution">
    <text evidence="4">The sequence shown here is derived from an EMBL/GenBank/DDBJ whole genome shotgun (WGS) entry which is preliminary data.</text>
</comment>
<accession>A0A644XXD2</accession>
<dbReference type="PANTHER" id="PTHR13778">
    <property type="entry name" value="GLYCOSYLTRANSFERASE 8 DOMAIN-CONTAINING PROTEIN"/>
    <property type="match status" value="1"/>
</dbReference>
<evidence type="ECO:0000256" key="1">
    <source>
        <dbReference type="ARBA" id="ARBA00022676"/>
    </source>
</evidence>
<reference evidence="4" key="1">
    <citation type="submission" date="2019-08" db="EMBL/GenBank/DDBJ databases">
        <authorList>
            <person name="Kucharzyk K."/>
            <person name="Murdoch R.W."/>
            <person name="Higgins S."/>
            <person name="Loffler F."/>
        </authorList>
    </citation>
    <scope>NUCLEOTIDE SEQUENCE</scope>
</reference>
<dbReference type="PANTHER" id="PTHR13778:SF47">
    <property type="entry name" value="LIPOPOLYSACCHARIDE 1,3-GALACTOSYLTRANSFERASE"/>
    <property type="match status" value="1"/>
</dbReference>
<gene>
    <name evidence="4" type="ORF">SDC9_67308</name>
</gene>
<dbReference type="Gene3D" id="3.90.550.10">
    <property type="entry name" value="Spore Coat Polysaccharide Biosynthesis Protein SpsA, Chain A"/>
    <property type="match status" value="1"/>
</dbReference>
<evidence type="ECO:0000256" key="3">
    <source>
        <dbReference type="ARBA" id="ARBA00022723"/>
    </source>
</evidence>
<sequence length="348" mass="41338">MQQVFKGADKVFEESHFEENNFIKKTYSYLSDDHSGIYDNVIHICFNLDCKYFHQLGVTVTSVLENNPQFRFVFHVFIDSIADADVAKVQQVIEKYKCDFHIYIMQMEPFSHFHLRNKRYSHVGYFRVYMPKILRKFTKKYLYIDADMICVNSLQPFLDIDLQGKPIACVSDFPDAVEARAAFLKLKSGKYFNAGMMWVDVEEWEKQKITEHCFEYIDMDPNCFTAHDQDVLNLVFDGNYVLLPKIFNYMGGIGVKIQKDIIIYHFFGRIKPWDVCLTDYDKVWRKYCKISFWDTIEDPLPPRESKYYADFKFAGEYYQKQGDYLQAFKCYLIYSVLKIKLKLSLEKS</sequence>
<proteinExistence type="predicted"/>
<dbReference type="CDD" id="cd04194">
    <property type="entry name" value="GT8_A4GalT_like"/>
    <property type="match status" value="1"/>
</dbReference>